<dbReference type="PROSITE" id="PS01039">
    <property type="entry name" value="SBP_BACTERIAL_3"/>
    <property type="match status" value="1"/>
</dbReference>
<reference evidence="6" key="1">
    <citation type="submission" date="2020-08" db="EMBL/GenBank/DDBJ databases">
        <title>Genome public.</title>
        <authorList>
            <person name="Liu C."/>
            <person name="Sun Q."/>
        </authorList>
    </citation>
    <scope>NUCLEOTIDE SEQUENCE</scope>
    <source>
        <strain evidence="6">NSJ-50</strain>
    </source>
</reference>
<sequence>MNIKLKNFTVFLLISVIFLFSGCAENKKSENSELPALTIGSDIYPPYFYMDDSGNFAGIDVEIAVEACKKLKMKPEFKQITWQNKDSFLDDGSVDCLWGSFSMNGRENDYTWAGPYLHSRQVVVVNSSSGIHTFADLNGKNIAVQNASKPEKLFLTDSVDGVCVNKVYSFPSMTNVFAALKKGYVDAAAGHETAFRDYMKDINGDFHIIDGVLLASELGVAFKKDADNKTVGELSAVLDEMRCDGTIKSIIEKYDIDADYALNGGLSSEK</sequence>
<organism evidence="6 7">
    <name type="scientific">Qingrenia yutianensis</name>
    <dbReference type="NCBI Taxonomy" id="2763676"/>
    <lineage>
        <taxon>Bacteria</taxon>
        <taxon>Bacillati</taxon>
        <taxon>Bacillota</taxon>
        <taxon>Clostridia</taxon>
        <taxon>Eubacteriales</taxon>
        <taxon>Oscillospiraceae</taxon>
        <taxon>Qingrenia</taxon>
    </lineage>
</organism>
<dbReference type="PANTHER" id="PTHR35936:SF19">
    <property type="entry name" value="AMINO-ACID-BINDING PROTEIN YXEM-RELATED"/>
    <property type="match status" value="1"/>
</dbReference>
<evidence type="ECO:0000256" key="3">
    <source>
        <dbReference type="ARBA" id="ARBA00022729"/>
    </source>
</evidence>
<dbReference type="PANTHER" id="PTHR35936">
    <property type="entry name" value="MEMBRANE-BOUND LYTIC MUREIN TRANSGLYCOSYLASE F"/>
    <property type="match status" value="1"/>
</dbReference>
<dbReference type="GO" id="GO:0030313">
    <property type="term" value="C:cell envelope"/>
    <property type="evidence" value="ECO:0007669"/>
    <property type="project" value="UniProtKB-SubCell"/>
</dbReference>
<dbReference type="SMART" id="SM00062">
    <property type="entry name" value="PBPb"/>
    <property type="match status" value="1"/>
</dbReference>
<accession>A0A926IT04</accession>
<gene>
    <name evidence="6" type="ORF">H8706_00015</name>
</gene>
<comment type="caution">
    <text evidence="6">The sequence shown here is derived from an EMBL/GenBank/DDBJ whole genome shotgun (WGS) entry which is preliminary data.</text>
</comment>
<dbReference type="AlphaFoldDB" id="A0A926IT04"/>
<proteinExistence type="inferred from homology"/>
<keyword evidence="7" id="KW-1185">Reference proteome</keyword>
<keyword evidence="3" id="KW-0732">Signal</keyword>
<dbReference type="InterPro" id="IPR001638">
    <property type="entry name" value="Solute-binding_3/MltF_N"/>
</dbReference>
<comment type="similarity">
    <text evidence="2 4">Belongs to the bacterial solute-binding protein 3 family.</text>
</comment>
<dbReference type="Gene3D" id="3.40.190.10">
    <property type="entry name" value="Periplasmic binding protein-like II"/>
    <property type="match status" value="2"/>
</dbReference>
<comment type="subcellular location">
    <subcellularLocation>
        <location evidence="1">Cell envelope</location>
    </subcellularLocation>
</comment>
<dbReference type="PROSITE" id="PS51257">
    <property type="entry name" value="PROKAR_LIPOPROTEIN"/>
    <property type="match status" value="1"/>
</dbReference>
<dbReference type="Proteomes" id="UP000647416">
    <property type="component" value="Unassembled WGS sequence"/>
</dbReference>
<name>A0A926IT04_9FIRM</name>
<evidence type="ECO:0000256" key="4">
    <source>
        <dbReference type="RuleBase" id="RU003744"/>
    </source>
</evidence>
<evidence type="ECO:0000313" key="7">
    <source>
        <dbReference type="Proteomes" id="UP000647416"/>
    </source>
</evidence>
<protein>
    <submittedName>
        <fullName evidence="6">Transporter substrate-binding domain-containing protein</fullName>
    </submittedName>
</protein>
<evidence type="ECO:0000256" key="1">
    <source>
        <dbReference type="ARBA" id="ARBA00004196"/>
    </source>
</evidence>
<dbReference type="Pfam" id="PF00497">
    <property type="entry name" value="SBP_bac_3"/>
    <property type="match status" value="1"/>
</dbReference>
<evidence type="ECO:0000313" key="6">
    <source>
        <dbReference type="EMBL" id="MBC8595258.1"/>
    </source>
</evidence>
<dbReference type="SUPFAM" id="SSF53850">
    <property type="entry name" value="Periplasmic binding protein-like II"/>
    <property type="match status" value="1"/>
</dbReference>
<dbReference type="RefSeq" id="WP_262430999.1">
    <property type="nucleotide sequence ID" value="NZ_JACRTE010000001.1"/>
</dbReference>
<evidence type="ECO:0000259" key="5">
    <source>
        <dbReference type="SMART" id="SM00062"/>
    </source>
</evidence>
<evidence type="ECO:0000256" key="2">
    <source>
        <dbReference type="ARBA" id="ARBA00010333"/>
    </source>
</evidence>
<dbReference type="EMBL" id="JACRTE010000001">
    <property type="protein sequence ID" value="MBC8595258.1"/>
    <property type="molecule type" value="Genomic_DNA"/>
</dbReference>
<dbReference type="InterPro" id="IPR018313">
    <property type="entry name" value="SBP_3_CS"/>
</dbReference>
<feature type="domain" description="Solute-binding protein family 3/N-terminal" evidence="5">
    <location>
        <begin position="36"/>
        <end position="259"/>
    </location>
</feature>